<sequence length="73" mass="7711">MVSDTSVRIFFSMGNPKCHGVRATVDEDSSAVLITLYEGTLPNAPTECAEIAVNASLLLTTRNPIGTRSVITG</sequence>
<protein>
    <submittedName>
        <fullName evidence="2">Uncharacterized protein</fullName>
    </submittedName>
</protein>
<evidence type="ECO:0000313" key="3">
    <source>
        <dbReference type="Proteomes" id="UP000283727"/>
    </source>
</evidence>
<gene>
    <name evidence="2" type="ORF">DW137_08585</name>
    <name evidence="1" type="ORF">G5T23_08720</name>
</gene>
<dbReference type="Proteomes" id="UP000283727">
    <property type="component" value="Unassembled WGS sequence"/>
</dbReference>
<evidence type="ECO:0000313" key="1">
    <source>
        <dbReference type="EMBL" id="NGG37078.1"/>
    </source>
</evidence>
<dbReference type="AlphaFoldDB" id="A0A415C3N2"/>
<organism evidence="2 3">
    <name type="scientific">Bifidobacterium bifidum</name>
    <dbReference type="NCBI Taxonomy" id="1681"/>
    <lineage>
        <taxon>Bacteria</taxon>
        <taxon>Bacillati</taxon>
        <taxon>Actinomycetota</taxon>
        <taxon>Actinomycetes</taxon>
        <taxon>Bifidobacteriales</taxon>
        <taxon>Bifidobacteriaceae</taxon>
        <taxon>Bifidobacterium</taxon>
    </lineage>
</organism>
<reference evidence="1 4" key="2">
    <citation type="submission" date="2020-02" db="EMBL/GenBank/DDBJ databases">
        <title>Antibiotic susceptibility profiles of lactic acid bacteria isolated from the human vagina and genetic basis of atypical resistances.</title>
        <authorList>
            <person name="Sirichoat A."/>
            <person name="Florez A.B."/>
            <person name="Vazquez L."/>
            <person name="Buppasiri P."/>
            <person name="Panya M."/>
            <person name="Lulitanond V."/>
            <person name="Mayo B."/>
        </authorList>
    </citation>
    <scope>NUCLEOTIDE SEQUENCE [LARGE SCALE GENOMIC DNA]</scope>
    <source>
        <strain evidence="1 4">VA07-1AN</strain>
    </source>
</reference>
<reference evidence="2 3" key="1">
    <citation type="submission" date="2018-08" db="EMBL/GenBank/DDBJ databases">
        <title>A genome reference for cultivated species of the human gut microbiota.</title>
        <authorList>
            <person name="Zou Y."/>
            <person name="Xue W."/>
            <person name="Luo G."/>
        </authorList>
    </citation>
    <scope>NUCLEOTIDE SEQUENCE [LARGE SCALE GENOMIC DNA]</scope>
    <source>
        <strain evidence="2 3">AM12-10</strain>
    </source>
</reference>
<accession>A0A415C3N2</accession>
<evidence type="ECO:0000313" key="2">
    <source>
        <dbReference type="EMBL" id="RHJ22397.1"/>
    </source>
</evidence>
<comment type="caution">
    <text evidence="2">The sequence shown here is derived from an EMBL/GenBank/DDBJ whole genome shotgun (WGS) entry which is preliminary data.</text>
</comment>
<evidence type="ECO:0000313" key="4">
    <source>
        <dbReference type="Proteomes" id="UP000488776"/>
    </source>
</evidence>
<dbReference type="Proteomes" id="UP000488776">
    <property type="component" value="Unassembled WGS sequence"/>
</dbReference>
<dbReference type="EMBL" id="JAAJBJ010000011">
    <property type="protein sequence ID" value="NGG37078.1"/>
    <property type="molecule type" value="Genomic_DNA"/>
</dbReference>
<proteinExistence type="predicted"/>
<name>A0A415C3N2_BIFBI</name>
<dbReference type="EMBL" id="QRLR01000005">
    <property type="protein sequence ID" value="RHJ22397.1"/>
    <property type="molecule type" value="Genomic_DNA"/>
</dbReference>